<evidence type="ECO:0000256" key="5">
    <source>
        <dbReference type="ARBA" id="ARBA00022741"/>
    </source>
</evidence>
<dbReference type="STRING" id="1434232.MAIT1_03784"/>
<dbReference type="AlphaFoldDB" id="A0A1Y2K3P5"/>
<keyword evidence="10" id="KW-0812">Transmembrane</keyword>
<evidence type="ECO:0000256" key="1">
    <source>
        <dbReference type="ARBA" id="ARBA00000085"/>
    </source>
</evidence>
<dbReference type="InterPro" id="IPR001789">
    <property type="entry name" value="Sig_transdc_resp-reg_receiver"/>
</dbReference>
<dbReference type="SUPFAM" id="SSF47384">
    <property type="entry name" value="Homodimeric domain of signal transducing histidine kinase"/>
    <property type="match status" value="1"/>
</dbReference>
<dbReference type="OrthoDB" id="9791542at2"/>
<keyword evidence="5" id="KW-0547">Nucleotide-binding</keyword>
<dbReference type="Gene3D" id="3.40.50.2300">
    <property type="match status" value="1"/>
</dbReference>
<dbReference type="GO" id="GO:0005524">
    <property type="term" value="F:ATP binding"/>
    <property type="evidence" value="ECO:0007669"/>
    <property type="project" value="UniProtKB-KW"/>
</dbReference>
<dbReference type="PRINTS" id="PR00344">
    <property type="entry name" value="BCTRLSENSOR"/>
</dbReference>
<dbReference type="InterPro" id="IPR011006">
    <property type="entry name" value="CheY-like_superfamily"/>
</dbReference>
<name>A0A1Y2K3P5_9PROT</name>
<evidence type="ECO:0000259" key="11">
    <source>
        <dbReference type="PROSITE" id="PS50109"/>
    </source>
</evidence>
<feature type="modified residue" description="4-aspartylphosphate" evidence="9">
    <location>
        <position position="556"/>
    </location>
</feature>
<dbReference type="InterPro" id="IPR003594">
    <property type="entry name" value="HATPase_dom"/>
</dbReference>
<dbReference type="CDD" id="cd17546">
    <property type="entry name" value="REC_hyHK_CKI1_RcsC-like"/>
    <property type="match status" value="1"/>
</dbReference>
<dbReference type="PROSITE" id="PS50109">
    <property type="entry name" value="HIS_KIN"/>
    <property type="match status" value="1"/>
</dbReference>
<dbReference type="Gene3D" id="1.10.287.130">
    <property type="match status" value="1"/>
</dbReference>
<dbReference type="RefSeq" id="WP_085442091.1">
    <property type="nucleotide sequence ID" value="NZ_LVJN01000019.1"/>
</dbReference>
<comment type="caution">
    <text evidence="13">The sequence shown here is derived from an EMBL/GenBank/DDBJ whole genome shotgun (WGS) entry which is preliminary data.</text>
</comment>
<evidence type="ECO:0000313" key="14">
    <source>
        <dbReference type="Proteomes" id="UP000194003"/>
    </source>
</evidence>
<keyword evidence="6 13" id="KW-0418">Kinase</keyword>
<evidence type="ECO:0000256" key="8">
    <source>
        <dbReference type="ARBA" id="ARBA00023012"/>
    </source>
</evidence>
<dbReference type="SUPFAM" id="SSF52172">
    <property type="entry name" value="CheY-like"/>
    <property type="match status" value="1"/>
</dbReference>
<keyword evidence="14" id="KW-1185">Reference proteome</keyword>
<dbReference type="FunFam" id="1.10.287.130:FF:000002">
    <property type="entry name" value="Two-component osmosensing histidine kinase"/>
    <property type="match status" value="1"/>
</dbReference>
<dbReference type="EMBL" id="LVJN01000019">
    <property type="protein sequence ID" value="OSM03968.1"/>
    <property type="molecule type" value="Genomic_DNA"/>
</dbReference>
<keyword evidence="10" id="KW-1133">Transmembrane helix</keyword>
<evidence type="ECO:0000313" key="13">
    <source>
        <dbReference type="EMBL" id="OSM03968.1"/>
    </source>
</evidence>
<dbReference type="Proteomes" id="UP000194003">
    <property type="component" value="Unassembled WGS sequence"/>
</dbReference>
<dbReference type="InterPro" id="IPR036097">
    <property type="entry name" value="HisK_dim/P_sf"/>
</dbReference>
<dbReference type="PROSITE" id="PS50110">
    <property type="entry name" value="RESPONSE_REGULATORY"/>
    <property type="match status" value="1"/>
</dbReference>
<dbReference type="SMART" id="SM00388">
    <property type="entry name" value="HisKA"/>
    <property type="match status" value="1"/>
</dbReference>
<dbReference type="InterPro" id="IPR005467">
    <property type="entry name" value="His_kinase_dom"/>
</dbReference>
<keyword evidence="4" id="KW-0808">Transferase</keyword>
<keyword evidence="7" id="KW-0067">ATP-binding</keyword>
<keyword evidence="10" id="KW-0472">Membrane</keyword>
<dbReference type="GO" id="GO:0000155">
    <property type="term" value="F:phosphorelay sensor kinase activity"/>
    <property type="evidence" value="ECO:0007669"/>
    <property type="project" value="InterPro"/>
</dbReference>
<protein>
    <recommendedName>
        <fullName evidence="2">histidine kinase</fullName>
        <ecNumber evidence="2">2.7.13.3</ecNumber>
    </recommendedName>
</protein>
<keyword evidence="3 9" id="KW-0597">Phosphoprotein</keyword>
<dbReference type="InterPro" id="IPR003661">
    <property type="entry name" value="HisK_dim/P_dom"/>
</dbReference>
<dbReference type="Pfam" id="PF00512">
    <property type="entry name" value="HisKA"/>
    <property type="match status" value="1"/>
</dbReference>
<evidence type="ECO:0000256" key="2">
    <source>
        <dbReference type="ARBA" id="ARBA00012438"/>
    </source>
</evidence>
<gene>
    <name evidence="13" type="ORF">MAIT1_03784</name>
</gene>
<evidence type="ECO:0000256" key="9">
    <source>
        <dbReference type="PROSITE-ProRule" id="PRU00169"/>
    </source>
</evidence>
<dbReference type="SUPFAM" id="SSF55874">
    <property type="entry name" value="ATPase domain of HSP90 chaperone/DNA topoisomerase II/histidine kinase"/>
    <property type="match status" value="1"/>
</dbReference>
<dbReference type="SMART" id="SM00387">
    <property type="entry name" value="HATPase_c"/>
    <property type="match status" value="1"/>
</dbReference>
<feature type="transmembrane region" description="Helical" evidence="10">
    <location>
        <begin position="13"/>
        <end position="36"/>
    </location>
</feature>
<dbReference type="EC" id="2.7.13.3" evidence="2"/>
<evidence type="ECO:0000256" key="3">
    <source>
        <dbReference type="ARBA" id="ARBA00022553"/>
    </source>
</evidence>
<dbReference type="Pfam" id="PF02518">
    <property type="entry name" value="HATPase_c"/>
    <property type="match status" value="1"/>
</dbReference>
<dbReference type="InterPro" id="IPR004358">
    <property type="entry name" value="Sig_transdc_His_kin-like_C"/>
</dbReference>
<dbReference type="SMART" id="SM00448">
    <property type="entry name" value="REC"/>
    <property type="match status" value="1"/>
</dbReference>
<dbReference type="InterPro" id="IPR036890">
    <property type="entry name" value="HATPase_C_sf"/>
</dbReference>
<comment type="catalytic activity">
    <reaction evidence="1">
        <text>ATP + protein L-histidine = ADP + protein N-phospho-L-histidine.</text>
        <dbReference type="EC" id="2.7.13.3"/>
    </reaction>
</comment>
<feature type="domain" description="Response regulatory" evidence="12">
    <location>
        <begin position="507"/>
        <end position="626"/>
    </location>
</feature>
<sequence>MPHRPFKPLWRSLTFRIVLIVMLFAASLAAALHISLQNSLAWYLQSNIAQDLKRLADDAHLISDAGLEELLRGGGSDNPIKARIARAKTAGQIDNFMRQRSLMWLLYAEDKLFFRSPDLAPQQIPSSWRSVQLEEPIPISFAQRQLFLYRFTFDPWNWEIILIKDRNEYDALLSHLDHTKRIIALLLLLSTLLLFVVLQRVIRKPVNAIIHDLNRGRRPDYVGIYEFQFLAEHISGIIRNLQDKTFEAESANQAKSAFLAKMSHEIRTPLNAILGMGELLADSPLNEEQRRHLTVLNNASDGLMALINDLLDLSKIEAGQLTLAEEPFELPPLLTSVLSLFETSCQEKGLLLDISINPTTPQWVVGDAQRLRQVLLNLLGNAVKFTTKGYVRLKVAPWEESQIFFEVSDSGIGITEQELTRIFLPFRQADDSITRRFGGTGLGLSISRHLVEAMGGAMEVQSTPGRGSRFHFVLPLRPTSRVVIEPRQDQYSPSTDEPAAPLDRPVDILLADDSKDNRLLIQAFLKSSRYRLTLAEDGAQALTLMKARPFDLVLMDIQMPMMDGVTATKEFRAWEALNRSTSTPIIALTAHAMKEDAERSIAAGCDRHLTKPISKKQLLNALDHHVASQY</sequence>
<dbReference type="FunFam" id="3.30.565.10:FF:000078">
    <property type="entry name" value="Two-component sensor histidine kinase"/>
    <property type="match status" value="1"/>
</dbReference>
<dbReference type="PANTHER" id="PTHR45339">
    <property type="entry name" value="HYBRID SIGNAL TRANSDUCTION HISTIDINE KINASE J"/>
    <property type="match status" value="1"/>
</dbReference>
<evidence type="ECO:0000259" key="12">
    <source>
        <dbReference type="PROSITE" id="PS50110"/>
    </source>
</evidence>
<reference evidence="13 14" key="1">
    <citation type="journal article" date="2016" name="BMC Genomics">
        <title>Combined genomic and structural analyses of a cultured magnetotactic bacterium reveals its niche adaptation to a dynamic environment.</title>
        <authorList>
            <person name="Araujo A.C."/>
            <person name="Morillo V."/>
            <person name="Cypriano J."/>
            <person name="Teixeira L.C."/>
            <person name="Leao P."/>
            <person name="Lyra S."/>
            <person name="Almeida L.G."/>
            <person name="Bazylinski D.A."/>
            <person name="Vasconcellos A.T."/>
            <person name="Abreu F."/>
            <person name="Lins U."/>
        </authorList>
    </citation>
    <scope>NUCLEOTIDE SEQUENCE [LARGE SCALE GENOMIC DNA]</scope>
    <source>
        <strain evidence="13 14">IT-1</strain>
    </source>
</reference>
<proteinExistence type="predicted"/>
<dbReference type="Gene3D" id="3.30.565.10">
    <property type="entry name" value="Histidine kinase-like ATPase, C-terminal domain"/>
    <property type="match status" value="1"/>
</dbReference>
<organism evidence="13 14">
    <name type="scientific">Magnetofaba australis IT-1</name>
    <dbReference type="NCBI Taxonomy" id="1434232"/>
    <lineage>
        <taxon>Bacteria</taxon>
        <taxon>Pseudomonadati</taxon>
        <taxon>Pseudomonadota</taxon>
        <taxon>Magnetococcia</taxon>
        <taxon>Magnetococcales</taxon>
        <taxon>Magnetococcaceae</taxon>
        <taxon>Magnetofaba</taxon>
    </lineage>
</organism>
<evidence type="ECO:0000256" key="10">
    <source>
        <dbReference type="SAM" id="Phobius"/>
    </source>
</evidence>
<keyword evidence="8" id="KW-0902">Two-component regulatory system</keyword>
<evidence type="ECO:0000256" key="6">
    <source>
        <dbReference type="ARBA" id="ARBA00022777"/>
    </source>
</evidence>
<dbReference type="CDD" id="cd16922">
    <property type="entry name" value="HATPase_EvgS-ArcB-TorS-like"/>
    <property type="match status" value="1"/>
</dbReference>
<evidence type="ECO:0000256" key="4">
    <source>
        <dbReference type="ARBA" id="ARBA00022679"/>
    </source>
</evidence>
<dbReference type="CDD" id="cd00082">
    <property type="entry name" value="HisKA"/>
    <property type="match status" value="1"/>
</dbReference>
<dbReference type="PANTHER" id="PTHR45339:SF1">
    <property type="entry name" value="HYBRID SIGNAL TRANSDUCTION HISTIDINE KINASE J"/>
    <property type="match status" value="1"/>
</dbReference>
<evidence type="ECO:0000256" key="7">
    <source>
        <dbReference type="ARBA" id="ARBA00022840"/>
    </source>
</evidence>
<feature type="domain" description="Histidine kinase" evidence="11">
    <location>
        <begin position="261"/>
        <end position="478"/>
    </location>
</feature>
<accession>A0A1Y2K3P5</accession>
<dbReference type="Pfam" id="PF00072">
    <property type="entry name" value="Response_reg"/>
    <property type="match status" value="1"/>
</dbReference>